<evidence type="ECO:0000256" key="5">
    <source>
        <dbReference type="ARBA" id="ARBA00022525"/>
    </source>
</evidence>
<dbReference type="FunCoup" id="A0A420WMC1">
    <property type="interactions" value="71"/>
</dbReference>
<dbReference type="GO" id="GO:0005198">
    <property type="term" value="F:structural molecule activity"/>
    <property type="evidence" value="ECO:0007669"/>
    <property type="project" value="InterPro"/>
</dbReference>
<dbReference type="Proteomes" id="UP000282211">
    <property type="component" value="Unassembled WGS sequence"/>
</dbReference>
<keyword evidence="10" id="KW-1185">Reference proteome</keyword>
<comment type="similarity">
    <text evidence="3">Belongs to the flagella basal body rod proteins family.</text>
</comment>
<dbReference type="InterPro" id="IPR002371">
    <property type="entry name" value="FlgK"/>
</dbReference>
<dbReference type="Pfam" id="PF22638">
    <property type="entry name" value="FlgK_D1"/>
    <property type="match status" value="1"/>
</dbReference>
<keyword evidence="9" id="KW-0282">Flagellum</keyword>
<organism evidence="9 10">
    <name type="scientific">Litorimonas taeanensis</name>
    <dbReference type="NCBI Taxonomy" id="568099"/>
    <lineage>
        <taxon>Bacteria</taxon>
        <taxon>Pseudomonadati</taxon>
        <taxon>Pseudomonadota</taxon>
        <taxon>Alphaproteobacteria</taxon>
        <taxon>Maricaulales</taxon>
        <taxon>Robiginitomaculaceae</taxon>
    </lineage>
</organism>
<evidence type="ECO:0000313" key="9">
    <source>
        <dbReference type="EMBL" id="RKQ72163.1"/>
    </source>
</evidence>
<dbReference type="GO" id="GO:0005576">
    <property type="term" value="C:extracellular region"/>
    <property type="evidence" value="ECO:0007669"/>
    <property type="project" value="UniProtKB-SubCell"/>
</dbReference>
<dbReference type="InterPro" id="IPR010930">
    <property type="entry name" value="Flg_bb/hook_C_dom"/>
</dbReference>
<evidence type="ECO:0000256" key="3">
    <source>
        <dbReference type="ARBA" id="ARBA00009677"/>
    </source>
</evidence>
<dbReference type="GO" id="GO:0044780">
    <property type="term" value="P:bacterial-type flagellum assembly"/>
    <property type="evidence" value="ECO:0007669"/>
    <property type="project" value="InterPro"/>
</dbReference>
<keyword evidence="6" id="KW-0975">Bacterial flagellum</keyword>
<evidence type="ECO:0000256" key="4">
    <source>
        <dbReference type="ARBA" id="ARBA00016244"/>
    </source>
</evidence>
<keyword evidence="5" id="KW-0964">Secreted</keyword>
<dbReference type="SUPFAM" id="SSF64518">
    <property type="entry name" value="Phase 1 flagellin"/>
    <property type="match status" value="1"/>
</dbReference>
<feature type="domain" description="Flagellar basal-body/hook protein C-terminal" evidence="7">
    <location>
        <begin position="448"/>
        <end position="489"/>
    </location>
</feature>
<sequence>MSLTSALSNANSGLIQSGIRADVAASNIANASNPNYAKREVVSEANVTANGGTGVRVSAIERAQDLAVSRLKRDANAAVGRTDVIANAYSTLTNEIGEPGSGYGLFASLEAFEADLKTLEATPESSALQNAAIASANETVQQFQALSHVALSMRETADKNIETNVDIVNSALHRIHDINNEINSVNALSSGAAALEDERQSLIDTISSIVPIKDIQRDNGRIDITTESGVYLLAGSVNEISFTRSPVITSEMRYGEAGSVLSGLFVGEQNITPGGDNRNALQTGILAGEFAVRDSVATDFIDSLDSLAVDLVSRFSDDSLDPTKAPGAQGLFTDAALLADPTQTSGAASRIKLNNAVNPNTGGEAYRLRDGIGATAVGNSGDSTLITNMIAAMTDAQPASASSGLSGQFSVIGAAAGITSLVGEQSLRYDSINASTKARLDILSDAEIEATGVDVDQELQSLLVIEQSYSANARVIQTIGDMINTLLSL</sequence>
<dbReference type="AlphaFoldDB" id="A0A420WMC1"/>
<dbReference type="InParanoid" id="A0A420WMC1"/>
<name>A0A420WMC1_9PROT</name>
<protein>
    <recommendedName>
        <fullName evidence="4">Flagellar hook-associated protein 1</fullName>
    </recommendedName>
</protein>
<keyword evidence="9" id="KW-0969">Cilium</keyword>
<evidence type="ECO:0000256" key="1">
    <source>
        <dbReference type="ARBA" id="ARBA00004365"/>
    </source>
</evidence>
<evidence type="ECO:0000256" key="2">
    <source>
        <dbReference type="ARBA" id="ARBA00004613"/>
    </source>
</evidence>
<evidence type="ECO:0000259" key="8">
    <source>
        <dbReference type="Pfam" id="PF22638"/>
    </source>
</evidence>
<evidence type="ECO:0000259" key="7">
    <source>
        <dbReference type="Pfam" id="PF06429"/>
    </source>
</evidence>
<comment type="subcellular location">
    <subcellularLocation>
        <location evidence="1">Bacterial flagellum</location>
    </subcellularLocation>
    <subcellularLocation>
        <location evidence="2">Secreted</location>
    </subcellularLocation>
</comment>
<dbReference type="Pfam" id="PF06429">
    <property type="entry name" value="Flg_bbr_C"/>
    <property type="match status" value="1"/>
</dbReference>
<evidence type="ECO:0000256" key="6">
    <source>
        <dbReference type="ARBA" id="ARBA00023143"/>
    </source>
</evidence>
<keyword evidence="9" id="KW-0966">Cell projection</keyword>
<dbReference type="InterPro" id="IPR053927">
    <property type="entry name" value="FlgK_helical"/>
</dbReference>
<evidence type="ECO:0000313" key="10">
    <source>
        <dbReference type="Proteomes" id="UP000282211"/>
    </source>
</evidence>
<reference evidence="9 10" key="1">
    <citation type="submission" date="2018-10" db="EMBL/GenBank/DDBJ databases">
        <title>Genomic Encyclopedia of Type Strains, Phase IV (KMG-IV): sequencing the most valuable type-strain genomes for metagenomic binning, comparative biology and taxonomic classification.</title>
        <authorList>
            <person name="Goeker M."/>
        </authorList>
    </citation>
    <scope>NUCLEOTIDE SEQUENCE [LARGE SCALE GENOMIC DNA]</scope>
    <source>
        <strain evidence="9 10">DSM 22008</strain>
    </source>
</reference>
<proteinExistence type="inferred from homology"/>
<dbReference type="PANTHER" id="PTHR30033">
    <property type="entry name" value="FLAGELLAR HOOK-ASSOCIATED PROTEIN 1"/>
    <property type="match status" value="1"/>
</dbReference>
<feature type="domain" description="Flagellar hook-associated protein FlgK helical" evidence="8">
    <location>
        <begin position="101"/>
        <end position="316"/>
    </location>
</feature>
<dbReference type="NCBIfam" id="TIGR02492">
    <property type="entry name" value="flgK_ends"/>
    <property type="match status" value="1"/>
</dbReference>
<dbReference type="GO" id="GO:0009424">
    <property type="term" value="C:bacterial-type flagellum hook"/>
    <property type="evidence" value="ECO:0007669"/>
    <property type="project" value="InterPro"/>
</dbReference>
<dbReference type="EMBL" id="RBII01000001">
    <property type="protein sequence ID" value="RKQ72163.1"/>
    <property type="molecule type" value="Genomic_DNA"/>
</dbReference>
<comment type="caution">
    <text evidence="9">The sequence shown here is derived from an EMBL/GenBank/DDBJ whole genome shotgun (WGS) entry which is preliminary data.</text>
</comment>
<dbReference type="RefSeq" id="WP_121100132.1">
    <property type="nucleotide sequence ID" value="NZ_RBII01000001.1"/>
</dbReference>
<accession>A0A420WMC1</accession>
<gene>
    <name evidence="9" type="ORF">DES40_1500</name>
</gene>
<dbReference type="OrthoDB" id="7181295at2"/>
<dbReference type="PANTHER" id="PTHR30033:SF1">
    <property type="entry name" value="FLAGELLAR HOOK-ASSOCIATED PROTEIN 1"/>
    <property type="match status" value="1"/>
</dbReference>